<dbReference type="Gene3D" id="3.55.50.30">
    <property type="match status" value="1"/>
</dbReference>
<evidence type="ECO:0000259" key="3">
    <source>
        <dbReference type="Pfam" id="PF16344"/>
    </source>
</evidence>
<keyword evidence="1" id="KW-0472">Membrane</keyword>
<gene>
    <name evidence="4" type="ordered locus">Cpin_0971</name>
</gene>
<protein>
    <submittedName>
        <fullName evidence="4">Anti-FecI sigma factor, FecR</fullName>
    </submittedName>
</protein>
<feature type="transmembrane region" description="Helical" evidence="1">
    <location>
        <begin position="87"/>
        <end position="108"/>
    </location>
</feature>
<keyword evidence="1" id="KW-1133">Transmembrane helix</keyword>
<dbReference type="PIRSF" id="PIRSF018266">
    <property type="entry name" value="FecR"/>
    <property type="match status" value="1"/>
</dbReference>
<dbReference type="EMBL" id="CP001699">
    <property type="protein sequence ID" value="ACU58469.1"/>
    <property type="molecule type" value="Genomic_DNA"/>
</dbReference>
<dbReference type="KEGG" id="cpi:Cpin_0971"/>
<dbReference type="PANTHER" id="PTHR30273:SF2">
    <property type="entry name" value="PROTEIN FECR"/>
    <property type="match status" value="1"/>
</dbReference>
<proteinExistence type="predicted"/>
<feature type="domain" description="FecR protein" evidence="2">
    <location>
        <begin position="181"/>
        <end position="271"/>
    </location>
</feature>
<reference evidence="4 5" key="2">
    <citation type="journal article" date="2010" name="Stand. Genomic Sci.">
        <title>Complete genome sequence of Chitinophaga pinensis type strain (UQM 2034).</title>
        <authorList>
            <person name="Glavina Del Rio T."/>
            <person name="Abt B."/>
            <person name="Spring S."/>
            <person name="Lapidus A."/>
            <person name="Nolan M."/>
            <person name="Tice H."/>
            <person name="Copeland A."/>
            <person name="Cheng J.F."/>
            <person name="Chen F."/>
            <person name="Bruce D."/>
            <person name="Goodwin L."/>
            <person name="Pitluck S."/>
            <person name="Ivanova N."/>
            <person name="Mavromatis K."/>
            <person name="Mikhailova N."/>
            <person name="Pati A."/>
            <person name="Chen A."/>
            <person name="Palaniappan K."/>
            <person name="Land M."/>
            <person name="Hauser L."/>
            <person name="Chang Y.J."/>
            <person name="Jeffries C.D."/>
            <person name="Chain P."/>
            <person name="Saunders E."/>
            <person name="Detter J.C."/>
            <person name="Brettin T."/>
            <person name="Rohde M."/>
            <person name="Goker M."/>
            <person name="Bristow J."/>
            <person name="Eisen J.A."/>
            <person name="Markowitz V."/>
            <person name="Hugenholtz P."/>
            <person name="Kyrpides N.C."/>
            <person name="Klenk H.P."/>
            <person name="Lucas S."/>
        </authorList>
    </citation>
    <scope>NUCLEOTIDE SEQUENCE [LARGE SCALE GENOMIC DNA]</scope>
    <source>
        <strain evidence="5">ATCC 43595 / DSM 2588 / LMG 13176 / NBRC 15968 / NCIMB 11800 / UQM 2034</strain>
    </source>
</reference>
<dbReference type="InterPro" id="IPR006860">
    <property type="entry name" value="FecR"/>
</dbReference>
<reference evidence="5" key="1">
    <citation type="submission" date="2009-08" db="EMBL/GenBank/DDBJ databases">
        <title>The complete genome of Chitinophaga pinensis DSM 2588.</title>
        <authorList>
            <consortium name="US DOE Joint Genome Institute (JGI-PGF)"/>
            <person name="Lucas S."/>
            <person name="Copeland A."/>
            <person name="Lapidus A."/>
            <person name="Glavina del Rio T."/>
            <person name="Dalin E."/>
            <person name="Tice H."/>
            <person name="Bruce D."/>
            <person name="Goodwin L."/>
            <person name="Pitluck S."/>
            <person name="Kyrpides N."/>
            <person name="Mavromatis K."/>
            <person name="Ivanova N."/>
            <person name="Mikhailova N."/>
            <person name="Sims D."/>
            <person name="Meinche L."/>
            <person name="Brettin T."/>
            <person name="Detter J.C."/>
            <person name="Han C."/>
            <person name="Larimer F."/>
            <person name="Land M."/>
            <person name="Hauser L."/>
            <person name="Markowitz V."/>
            <person name="Cheng J.-F."/>
            <person name="Hugenholtz P."/>
            <person name="Woyke T."/>
            <person name="Wu D."/>
            <person name="Spring S."/>
            <person name="Klenk H.-P."/>
            <person name="Eisen J.A."/>
        </authorList>
    </citation>
    <scope>NUCLEOTIDE SEQUENCE [LARGE SCALE GENOMIC DNA]</scope>
    <source>
        <strain evidence="5">ATCC 43595 / DSM 2588 / LMG 13176 / NBRC 15968 / NCIMB 11800 / UQM 2034</strain>
    </source>
</reference>
<organism evidence="4 5">
    <name type="scientific">Chitinophaga pinensis (strain ATCC 43595 / DSM 2588 / LMG 13176 / NBRC 15968 / NCIMB 11800 / UQM 2034)</name>
    <dbReference type="NCBI Taxonomy" id="485918"/>
    <lineage>
        <taxon>Bacteria</taxon>
        <taxon>Pseudomonadati</taxon>
        <taxon>Bacteroidota</taxon>
        <taxon>Chitinophagia</taxon>
        <taxon>Chitinophagales</taxon>
        <taxon>Chitinophagaceae</taxon>
        <taxon>Chitinophaga</taxon>
    </lineage>
</organism>
<dbReference type="Proteomes" id="UP000002215">
    <property type="component" value="Chromosome"/>
</dbReference>
<dbReference type="AlphaFoldDB" id="A0A979G0B7"/>
<evidence type="ECO:0000256" key="1">
    <source>
        <dbReference type="SAM" id="Phobius"/>
    </source>
</evidence>
<dbReference type="GO" id="GO:0016989">
    <property type="term" value="F:sigma factor antagonist activity"/>
    <property type="evidence" value="ECO:0007669"/>
    <property type="project" value="TreeGrafter"/>
</dbReference>
<keyword evidence="1" id="KW-0812">Transmembrane</keyword>
<dbReference type="Pfam" id="PF04773">
    <property type="entry name" value="FecR"/>
    <property type="match status" value="1"/>
</dbReference>
<sequence>MELDRDHIHQLMNEKVVMGVINETDEQLLQNAFKEHPELKTEFEQLQQEYAIWSSEPAIQHLDSEADFALIEDELKSRKRRKRNGRAFSMLLIAASIAAIVVFIYPLFTSHPDSITPSQELALNKTTLQLQLSNGEVIDLSAPKDSITLTGGTQLRNNNHSLTYSTKDNTNTTEQVNKLWVPPGMDYHITLSDGTIVFLNSATSLQFPFHFTGNTREVFVDGEAYLQVAKDHNRPFILHTPKGAVQVLGTAFNVNTYDSGRIKVSLVEGAVSFANAEKQTILKPGQAITYLENKGTTLTALNENELLWIQGRYKLDNAPMTEITKVLPRWYGVKVVIDNPAVAEKKFTGTILKAEPVQEFLDAIKLTTGADSYYKDGVLHIR</sequence>
<feature type="domain" description="Protein FecR C-terminal" evidence="3">
    <location>
        <begin position="313"/>
        <end position="371"/>
    </location>
</feature>
<evidence type="ECO:0000313" key="5">
    <source>
        <dbReference type="Proteomes" id="UP000002215"/>
    </source>
</evidence>
<dbReference type="InterPro" id="IPR032508">
    <property type="entry name" value="FecR_C"/>
</dbReference>
<evidence type="ECO:0000259" key="2">
    <source>
        <dbReference type="Pfam" id="PF04773"/>
    </source>
</evidence>
<dbReference type="InterPro" id="IPR012373">
    <property type="entry name" value="Ferrdict_sens_TM"/>
</dbReference>
<accession>A0A979G0B7</accession>
<evidence type="ECO:0000313" key="4">
    <source>
        <dbReference type="EMBL" id="ACU58469.1"/>
    </source>
</evidence>
<dbReference type="PANTHER" id="PTHR30273">
    <property type="entry name" value="PERIPLASMIC SIGNAL SENSOR AND SIGMA FACTOR ACTIVATOR FECR-RELATED"/>
    <property type="match status" value="1"/>
</dbReference>
<dbReference type="Gene3D" id="2.60.120.1440">
    <property type="match status" value="1"/>
</dbReference>
<dbReference type="RefSeq" id="WP_012788645.1">
    <property type="nucleotide sequence ID" value="NC_013132.1"/>
</dbReference>
<name>A0A979G0B7_CHIPD</name>
<dbReference type="OrthoDB" id="643697at2"/>
<dbReference type="Pfam" id="PF16344">
    <property type="entry name" value="FecR_C"/>
    <property type="match status" value="1"/>
</dbReference>